<dbReference type="GO" id="GO:0022857">
    <property type="term" value="F:transmembrane transporter activity"/>
    <property type="evidence" value="ECO:0007669"/>
    <property type="project" value="InterPro"/>
</dbReference>
<feature type="transmembrane region" description="Helical" evidence="4">
    <location>
        <begin position="283"/>
        <end position="300"/>
    </location>
</feature>
<organism evidence="6 7">
    <name type="scientific">Fodinibius salinus</name>
    <dbReference type="NCBI Taxonomy" id="860790"/>
    <lineage>
        <taxon>Bacteria</taxon>
        <taxon>Pseudomonadati</taxon>
        <taxon>Balneolota</taxon>
        <taxon>Balneolia</taxon>
        <taxon>Balneolales</taxon>
        <taxon>Balneolaceae</taxon>
        <taxon>Fodinibius</taxon>
    </lineage>
</organism>
<proteinExistence type="predicted"/>
<keyword evidence="3 4" id="KW-0472">Membrane</keyword>
<protein>
    <submittedName>
        <fullName evidence="6">MFS transporter, CP family, cyanate transporter</fullName>
    </submittedName>
</protein>
<dbReference type="CDD" id="cd17339">
    <property type="entry name" value="MFS_NIMT_CynX_like"/>
    <property type="match status" value="1"/>
</dbReference>
<dbReference type="OrthoDB" id="9797740at2"/>
<accession>A0A5D3YEX2</accession>
<feature type="transmembrane region" description="Helical" evidence="4">
    <location>
        <begin position="50"/>
        <end position="71"/>
    </location>
</feature>
<dbReference type="EMBL" id="VNHY01000004">
    <property type="protein sequence ID" value="TYP91956.1"/>
    <property type="molecule type" value="Genomic_DNA"/>
</dbReference>
<dbReference type="InterPro" id="IPR011701">
    <property type="entry name" value="MFS"/>
</dbReference>
<evidence type="ECO:0000259" key="5">
    <source>
        <dbReference type="PROSITE" id="PS50850"/>
    </source>
</evidence>
<comment type="caution">
    <text evidence="6">The sequence shown here is derived from an EMBL/GenBank/DDBJ whole genome shotgun (WGS) entry which is preliminary data.</text>
</comment>
<feature type="transmembrane region" description="Helical" evidence="4">
    <location>
        <begin position="169"/>
        <end position="189"/>
    </location>
</feature>
<dbReference type="AlphaFoldDB" id="A0A5D3YEX2"/>
<feature type="transmembrane region" description="Helical" evidence="4">
    <location>
        <begin position="141"/>
        <end position="163"/>
    </location>
</feature>
<feature type="transmembrane region" description="Helical" evidence="4">
    <location>
        <begin position="369"/>
        <end position="392"/>
    </location>
</feature>
<name>A0A5D3YEX2_9BACT</name>
<sequence>MAASSPFEQNSTSKNILLIAGIVLIALNLRPALAGVGPLIGAIRDSTGLSNTMLGLLTTIPLLAFGVLSTLTSLFSRRLGIEGTLALAMGLLSGGILLRVIPANWALFTGTILLGIGIAFGNVLLPSLVKRDFPNRSGIMTSVYSSMLGLGATLAAGISVPLAQNIGWGWRWSLGAWAVISILALIVWIPQLKNLTLPKYERSFANSLKDLGGSKTAWQVAFFMGLQSLAFYVILAWLPEILQDRGLSASKAGWMLSLSQGMGVVGTILIPVWAENIEDQRGLVWLLVVFETVSLIGLMLPSGFLVSLWSSLIGLALGGSFGLALLFIVMRSPDPETATELSGMAQSIGYLLAALGPTLFGGIHDITQAWVVPLLFLIIVVGLKLIFGLGAAHPKVVS</sequence>
<dbReference type="PANTHER" id="PTHR23523:SF2">
    <property type="entry name" value="2-NITROIMIDAZOLE TRANSPORTER"/>
    <property type="match status" value="1"/>
</dbReference>
<feature type="transmembrane region" description="Helical" evidence="4">
    <location>
        <begin position="107"/>
        <end position="129"/>
    </location>
</feature>
<dbReference type="InterPro" id="IPR052524">
    <property type="entry name" value="MFS_Cyanate_Porter"/>
</dbReference>
<feature type="transmembrane region" description="Helical" evidence="4">
    <location>
        <begin position="217"/>
        <end position="238"/>
    </location>
</feature>
<feature type="transmembrane region" description="Helical" evidence="4">
    <location>
        <begin position="83"/>
        <end position="101"/>
    </location>
</feature>
<feature type="transmembrane region" description="Helical" evidence="4">
    <location>
        <begin position="341"/>
        <end position="363"/>
    </location>
</feature>
<dbReference type="InterPro" id="IPR036259">
    <property type="entry name" value="MFS_trans_sf"/>
</dbReference>
<reference evidence="6 7" key="1">
    <citation type="submission" date="2019-07" db="EMBL/GenBank/DDBJ databases">
        <title>Genomic Encyclopedia of Archaeal and Bacterial Type Strains, Phase II (KMG-II): from individual species to whole genera.</title>
        <authorList>
            <person name="Goeker M."/>
        </authorList>
    </citation>
    <scope>NUCLEOTIDE SEQUENCE [LARGE SCALE GENOMIC DNA]</scope>
    <source>
        <strain evidence="6 7">DSM 21935</strain>
    </source>
</reference>
<feature type="domain" description="Major facilitator superfamily (MFS) profile" evidence="5">
    <location>
        <begin position="16"/>
        <end position="398"/>
    </location>
</feature>
<gene>
    <name evidence="6" type="ORF">LX73_2199</name>
</gene>
<keyword evidence="7" id="KW-1185">Reference proteome</keyword>
<feature type="transmembrane region" description="Helical" evidence="4">
    <location>
        <begin position="306"/>
        <end position="329"/>
    </location>
</feature>
<dbReference type="Pfam" id="PF07690">
    <property type="entry name" value="MFS_1"/>
    <property type="match status" value="1"/>
</dbReference>
<dbReference type="RefSeq" id="WP_148899533.1">
    <property type="nucleotide sequence ID" value="NZ_VNHY01000004.1"/>
</dbReference>
<evidence type="ECO:0000313" key="6">
    <source>
        <dbReference type="EMBL" id="TYP91956.1"/>
    </source>
</evidence>
<dbReference type="PROSITE" id="PS50850">
    <property type="entry name" value="MFS"/>
    <property type="match status" value="1"/>
</dbReference>
<evidence type="ECO:0000256" key="3">
    <source>
        <dbReference type="ARBA" id="ARBA00023136"/>
    </source>
</evidence>
<dbReference type="Gene3D" id="1.20.1250.20">
    <property type="entry name" value="MFS general substrate transporter like domains"/>
    <property type="match status" value="2"/>
</dbReference>
<dbReference type="InterPro" id="IPR020846">
    <property type="entry name" value="MFS_dom"/>
</dbReference>
<evidence type="ECO:0000256" key="2">
    <source>
        <dbReference type="ARBA" id="ARBA00022989"/>
    </source>
</evidence>
<keyword evidence="1 4" id="KW-0812">Transmembrane</keyword>
<dbReference type="SUPFAM" id="SSF103473">
    <property type="entry name" value="MFS general substrate transporter"/>
    <property type="match status" value="1"/>
</dbReference>
<dbReference type="Proteomes" id="UP000324595">
    <property type="component" value="Unassembled WGS sequence"/>
</dbReference>
<evidence type="ECO:0000256" key="1">
    <source>
        <dbReference type="ARBA" id="ARBA00022692"/>
    </source>
</evidence>
<evidence type="ECO:0000313" key="7">
    <source>
        <dbReference type="Proteomes" id="UP000324595"/>
    </source>
</evidence>
<dbReference type="PANTHER" id="PTHR23523">
    <property type="match status" value="1"/>
</dbReference>
<keyword evidence="2 4" id="KW-1133">Transmembrane helix</keyword>
<evidence type="ECO:0000256" key="4">
    <source>
        <dbReference type="SAM" id="Phobius"/>
    </source>
</evidence>
<feature type="transmembrane region" description="Helical" evidence="4">
    <location>
        <begin position="253"/>
        <end position="274"/>
    </location>
</feature>